<dbReference type="PANTHER" id="PTHR34580">
    <property type="match status" value="1"/>
</dbReference>
<name>A0ABW0KHC2_9BACL</name>
<feature type="domain" description="WYL" evidence="1">
    <location>
        <begin position="233"/>
        <end position="316"/>
    </location>
</feature>
<dbReference type="Proteomes" id="UP001596044">
    <property type="component" value="Unassembled WGS sequence"/>
</dbReference>
<reference evidence="4" key="1">
    <citation type="journal article" date="2019" name="Int. J. Syst. Evol. Microbiol.">
        <title>The Global Catalogue of Microorganisms (GCM) 10K type strain sequencing project: providing services to taxonomists for standard genome sequencing and annotation.</title>
        <authorList>
            <consortium name="The Broad Institute Genomics Platform"/>
            <consortium name="The Broad Institute Genome Sequencing Center for Infectious Disease"/>
            <person name="Wu L."/>
            <person name="Ma J."/>
        </authorList>
    </citation>
    <scope>NUCLEOTIDE SEQUENCE [LARGE SCALE GENOMIC DNA]</scope>
    <source>
        <strain evidence="4">KACC 11904</strain>
    </source>
</reference>
<dbReference type="RefSeq" id="WP_270877888.1">
    <property type="nucleotide sequence ID" value="NZ_JAQFVF010000010.1"/>
</dbReference>
<evidence type="ECO:0000313" key="4">
    <source>
        <dbReference type="Proteomes" id="UP001596044"/>
    </source>
</evidence>
<dbReference type="Pfam" id="PF25583">
    <property type="entry name" value="WCX"/>
    <property type="match status" value="1"/>
</dbReference>
<dbReference type="EMBL" id="JBHSMJ010000042">
    <property type="protein sequence ID" value="MFC5452132.1"/>
    <property type="molecule type" value="Genomic_DNA"/>
</dbReference>
<sequence>MAKESFDKEIQFLRMMTLTSGAYSRQQFAERLGISVHTLDKTIRRLKDIVNTMYQGLPEEQSKELEETLRFQYRDSADPMLLFLFRAKSLKESESMRLSLLLTAMKEEAFTTSELLDICASQMPPESSLPDEKTIRNDIKYLEEVGVIQRESKTRPYRYRVRNYFIQELTDEELLDLYDYVDIMSNTQIPSVQGYLLREGLKKHLQRSQMEKHIVEPFLYKYHYPSRILDEAHLFALIHAIRNRRKVTFLYFSPKTEKSYRAKNTNPLFERESEGNQIVTLPLKVVYDHQYGRWYLLGNGRNGISKFRVEGMTQIEETDFVEEDIFNSQLAALERSIQNSWLIDTGRTVTVRARFFKPDATERDFIRARVELQGQWGQIVEEDGQSFIYEIAVNGTTEIKPWLRSFGSSCEVLEPSHLRREMIAEWKEIRAYYESI</sequence>
<accession>A0ABW0KHC2</accession>
<dbReference type="Pfam" id="PF13280">
    <property type="entry name" value="WYL"/>
    <property type="match status" value="1"/>
</dbReference>
<organism evidence="3 4">
    <name type="scientific">Paenibacillus aestuarii</name>
    <dbReference type="NCBI Taxonomy" id="516965"/>
    <lineage>
        <taxon>Bacteria</taxon>
        <taxon>Bacillati</taxon>
        <taxon>Bacillota</taxon>
        <taxon>Bacilli</taxon>
        <taxon>Bacillales</taxon>
        <taxon>Paenibacillaceae</taxon>
        <taxon>Paenibacillus</taxon>
    </lineage>
</organism>
<feature type="domain" description="WCX" evidence="2">
    <location>
        <begin position="348"/>
        <end position="429"/>
    </location>
</feature>
<comment type="caution">
    <text evidence="3">The sequence shown here is derived from an EMBL/GenBank/DDBJ whole genome shotgun (WGS) entry which is preliminary data.</text>
</comment>
<proteinExistence type="predicted"/>
<dbReference type="InterPro" id="IPR057727">
    <property type="entry name" value="WCX_dom"/>
</dbReference>
<dbReference type="InterPro" id="IPR026881">
    <property type="entry name" value="WYL_dom"/>
</dbReference>
<keyword evidence="4" id="KW-1185">Reference proteome</keyword>
<evidence type="ECO:0000259" key="1">
    <source>
        <dbReference type="Pfam" id="PF13280"/>
    </source>
</evidence>
<dbReference type="PROSITE" id="PS52050">
    <property type="entry name" value="WYL"/>
    <property type="match status" value="1"/>
</dbReference>
<protein>
    <submittedName>
        <fullName evidence="3">Helix-turn-helix transcriptional regulator</fullName>
    </submittedName>
</protein>
<evidence type="ECO:0000313" key="3">
    <source>
        <dbReference type="EMBL" id="MFC5452132.1"/>
    </source>
</evidence>
<gene>
    <name evidence="3" type="ORF">ACFPOG_28395</name>
</gene>
<dbReference type="InterPro" id="IPR051534">
    <property type="entry name" value="CBASS_pafABC_assoc_protein"/>
</dbReference>
<dbReference type="PANTHER" id="PTHR34580:SF1">
    <property type="entry name" value="PROTEIN PAFC"/>
    <property type="match status" value="1"/>
</dbReference>
<evidence type="ECO:0000259" key="2">
    <source>
        <dbReference type="Pfam" id="PF25583"/>
    </source>
</evidence>